<dbReference type="Proteomes" id="UP000762676">
    <property type="component" value="Unassembled WGS sequence"/>
</dbReference>
<comment type="caution">
    <text evidence="2">The sequence shown here is derived from an EMBL/GenBank/DDBJ whole genome shotgun (WGS) entry which is preliminary data.</text>
</comment>
<dbReference type="EMBL" id="BMAT01011563">
    <property type="protein sequence ID" value="GFR75015.1"/>
    <property type="molecule type" value="Genomic_DNA"/>
</dbReference>
<proteinExistence type="predicted"/>
<accession>A0AAV4FQC5</accession>
<dbReference type="AlphaFoldDB" id="A0AAV4FQC5"/>
<sequence length="140" mass="15861">MSQLQNICKKNPPLQNPVLKTLSLLDPIAFGQSETAILLKKLPSFFPTINAPDFNEEIMKMQSDMDILISDDADLDAWWNSVFKLQRYPSVEKVVTACLSIFSGPRLEQSFSIMNHIITAKTSSVNTKTYEAILCVKYMR</sequence>
<evidence type="ECO:0000313" key="2">
    <source>
        <dbReference type="EMBL" id="GFR75015.1"/>
    </source>
</evidence>
<gene>
    <name evidence="2" type="ORF">ElyMa_005767500</name>
</gene>
<feature type="domain" description="HAT C-terminal dimerisation" evidence="1">
    <location>
        <begin position="57"/>
        <end position="138"/>
    </location>
</feature>
<protein>
    <recommendedName>
        <fullName evidence="1">HAT C-terminal dimerisation domain-containing protein</fullName>
    </recommendedName>
</protein>
<dbReference type="Pfam" id="PF05699">
    <property type="entry name" value="Dimer_Tnp_hAT"/>
    <property type="match status" value="1"/>
</dbReference>
<name>A0AAV4FQC5_9GAST</name>
<reference evidence="2 3" key="1">
    <citation type="journal article" date="2021" name="Elife">
        <title>Chloroplast acquisition without the gene transfer in kleptoplastic sea slugs, Plakobranchus ocellatus.</title>
        <authorList>
            <person name="Maeda T."/>
            <person name="Takahashi S."/>
            <person name="Yoshida T."/>
            <person name="Shimamura S."/>
            <person name="Takaki Y."/>
            <person name="Nagai Y."/>
            <person name="Toyoda A."/>
            <person name="Suzuki Y."/>
            <person name="Arimoto A."/>
            <person name="Ishii H."/>
            <person name="Satoh N."/>
            <person name="Nishiyama T."/>
            <person name="Hasebe M."/>
            <person name="Maruyama T."/>
            <person name="Minagawa J."/>
            <person name="Obokata J."/>
            <person name="Shigenobu S."/>
        </authorList>
    </citation>
    <scope>NUCLEOTIDE SEQUENCE [LARGE SCALE GENOMIC DNA]</scope>
</reference>
<evidence type="ECO:0000313" key="3">
    <source>
        <dbReference type="Proteomes" id="UP000762676"/>
    </source>
</evidence>
<organism evidence="2 3">
    <name type="scientific">Elysia marginata</name>
    <dbReference type="NCBI Taxonomy" id="1093978"/>
    <lineage>
        <taxon>Eukaryota</taxon>
        <taxon>Metazoa</taxon>
        <taxon>Spiralia</taxon>
        <taxon>Lophotrochozoa</taxon>
        <taxon>Mollusca</taxon>
        <taxon>Gastropoda</taxon>
        <taxon>Heterobranchia</taxon>
        <taxon>Euthyneura</taxon>
        <taxon>Panpulmonata</taxon>
        <taxon>Sacoglossa</taxon>
        <taxon>Placobranchoidea</taxon>
        <taxon>Plakobranchidae</taxon>
        <taxon>Elysia</taxon>
    </lineage>
</organism>
<dbReference type="GO" id="GO:0046983">
    <property type="term" value="F:protein dimerization activity"/>
    <property type="evidence" value="ECO:0007669"/>
    <property type="project" value="InterPro"/>
</dbReference>
<keyword evidence="3" id="KW-1185">Reference proteome</keyword>
<evidence type="ECO:0000259" key="1">
    <source>
        <dbReference type="Pfam" id="PF05699"/>
    </source>
</evidence>
<dbReference type="InterPro" id="IPR008906">
    <property type="entry name" value="HATC_C_dom"/>
</dbReference>